<evidence type="ECO:0000313" key="2">
    <source>
        <dbReference type="EMBL" id="EAY11179.1"/>
    </source>
</evidence>
<dbReference type="EMBL" id="DS113324">
    <property type="protein sequence ID" value="EAY11179.1"/>
    <property type="molecule type" value="Genomic_DNA"/>
</dbReference>
<evidence type="ECO:0000313" key="3">
    <source>
        <dbReference type="Proteomes" id="UP000001542"/>
    </source>
</evidence>
<accession>A2E861</accession>
<organism evidence="2 3">
    <name type="scientific">Trichomonas vaginalis (strain ATCC PRA-98 / G3)</name>
    <dbReference type="NCBI Taxonomy" id="412133"/>
    <lineage>
        <taxon>Eukaryota</taxon>
        <taxon>Metamonada</taxon>
        <taxon>Parabasalia</taxon>
        <taxon>Trichomonadida</taxon>
        <taxon>Trichomonadidae</taxon>
        <taxon>Trichomonas</taxon>
    </lineage>
</organism>
<reference evidence="2" key="1">
    <citation type="submission" date="2006-10" db="EMBL/GenBank/DDBJ databases">
        <authorList>
            <person name="Amadeo P."/>
            <person name="Zhao Q."/>
            <person name="Wortman J."/>
            <person name="Fraser-Liggett C."/>
            <person name="Carlton J."/>
        </authorList>
    </citation>
    <scope>NUCLEOTIDE SEQUENCE</scope>
    <source>
        <strain evidence="2">G3</strain>
    </source>
</reference>
<name>A2E861_TRIV3</name>
<dbReference type="VEuPathDB" id="TrichDB:TVAGG3_0973790"/>
<dbReference type="RefSeq" id="XP_001323402.1">
    <property type="nucleotide sequence ID" value="XM_001323367.1"/>
</dbReference>
<protein>
    <submittedName>
        <fullName evidence="2">Uncharacterized protein</fullName>
    </submittedName>
</protein>
<keyword evidence="1" id="KW-0175">Coiled coil</keyword>
<keyword evidence="3" id="KW-1185">Reference proteome</keyword>
<dbReference type="VEuPathDB" id="TrichDB:TVAG_498730"/>
<reference evidence="2" key="2">
    <citation type="journal article" date="2007" name="Science">
        <title>Draft genome sequence of the sexually transmitted pathogen Trichomonas vaginalis.</title>
        <authorList>
            <person name="Carlton J.M."/>
            <person name="Hirt R.P."/>
            <person name="Silva J.C."/>
            <person name="Delcher A.L."/>
            <person name="Schatz M."/>
            <person name="Zhao Q."/>
            <person name="Wortman J.R."/>
            <person name="Bidwell S.L."/>
            <person name="Alsmark U.C.M."/>
            <person name="Besteiro S."/>
            <person name="Sicheritz-Ponten T."/>
            <person name="Noel C.J."/>
            <person name="Dacks J.B."/>
            <person name="Foster P.G."/>
            <person name="Simillion C."/>
            <person name="Van de Peer Y."/>
            <person name="Miranda-Saavedra D."/>
            <person name="Barton G.J."/>
            <person name="Westrop G.D."/>
            <person name="Mueller S."/>
            <person name="Dessi D."/>
            <person name="Fiori P.L."/>
            <person name="Ren Q."/>
            <person name="Paulsen I."/>
            <person name="Zhang H."/>
            <person name="Bastida-Corcuera F.D."/>
            <person name="Simoes-Barbosa A."/>
            <person name="Brown M.T."/>
            <person name="Hayes R.D."/>
            <person name="Mukherjee M."/>
            <person name="Okumura C.Y."/>
            <person name="Schneider R."/>
            <person name="Smith A.J."/>
            <person name="Vanacova S."/>
            <person name="Villalvazo M."/>
            <person name="Haas B.J."/>
            <person name="Pertea M."/>
            <person name="Feldblyum T.V."/>
            <person name="Utterback T.R."/>
            <person name="Shu C.L."/>
            <person name="Osoegawa K."/>
            <person name="de Jong P.J."/>
            <person name="Hrdy I."/>
            <person name="Horvathova L."/>
            <person name="Zubacova Z."/>
            <person name="Dolezal P."/>
            <person name="Malik S.B."/>
            <person name="Logsdon J.M. Jr."/>
            <person name="Henze K."/>
            <person name="Gupta A."/>
            <person name="Wang C.C."/>
            <person name="Dunne R.L."/>
            <person name="Upcroft J.A."/>
            <person name="Upcroft P."/>
            <person name="White O."/>
            <person name="Salzberg S.L."/>
            <person name="Tang P."/>
            <person name="Chiu C.-H."/>
            <person name="Lee Y.-S."/>
            <person name="Embley T.M."/>
            <person name="Coombs G.H."/>
            <person name="Mottram J.C."/>
            <person name="Tachezy J."/>
            <person name="Fraser-Liggett C.M."/>
            <person name="Johnson P.J."/>
        </authorList>
    </citation>
    <scope>NUCLEOTIDE SEQUENCE [LARGE SCALE GENOMIC DNA]</scope>
    <source>
        <strain evidence="2">G3</strain>
    </source>
</reference>
<proteinExistence type="predicted"/>
<evidence type="ECO:0000256" key="1">
    <source>
        <dbReference type="SAM" id="Coils"/>
    </source>
</evidence>
<dbReference type="KEGG" id="tva:4769131"/>
<sequence length="560" mass="66067">MYNIPYDEFAKTLDFHIPEQVRLLSKDLAIKLFHEFTNYESSSEVIDGSSITLDKIPIFAVYHNLNQYKCLPYYTHLYPSWYCILKRNDLESRDWIKHIEDFKIMIQNGFRADKTFHASQINEFIKFLEGYKDKFNDVVVFLENIENNDQTNLGTSKLKCLIKKRAGIMPNTSCCFGQNYISMLAQFLLEEIKVDKKESSVVTQVDGVTMINVKNCYKGTEIQYLLTSICYSLLLYKPVLAQFLYDFLCFCIGAQYEENYRVRALGNLLNRERSEGTILFYELFNDKYNTEDIFMDSKALMTDFLDYLKETQPNFITSSVGDVTYTGMINNKLFMASQYINIPYVYEPDYDSYRSIVKKQLEEYTNSRNKIEKELERLFYERKEIHNLIVSKLDKKPLSLYFNIKQQPGHYMKLCKSDELLIQENNFVDQEISQQIEKNYKEFTRLMDEYNNISDVELDKLMNQIEIPPENVTSKMAFLNSHKIEYLPIFRCGFVHIGNSQILLDNNNQKTLMICDYKYGPTSTHTYVKAAFKNFENNHLKFPMVVTRMRSIDSVVEFTE</sequence>
<dbReference type="AlphaFoldDB" id="A2E861"/>
<dbReference type="InParanoid" id="A2E861"/>
<feature type="coiled-coil region" evidence="1">
    <location>
        <begin position="354"/>
        <end position="381"/>
    </location>
</feature>
<dbReference type="Proteomes" id="UP000001542">
    <property type="component" value="Unassembled WGS sequence"/>
</dbReference>
<gene>
    <name evidence="2" type="ORF">TVAG_498730</name>
</gene>